<dbReference type="PANTHER" id="PTHR30086:SF6">
    <property type="entry name" value="AMINO ACID EFFLUX PROTEIN YCGF-RELATED"/>
    <property type="match status" value="1"/>
</dbReference>
<evidence type="ECO:0000256" key="6">
    <source>
        <dbReference type="SAM" id="Phobius"/>
    </source>
</evidence>
<comment type="subcellular location">
    <subcellularLocation>
        <location evidence="1">Cell membrane</location>
        <topology evidence="1">Multi-pass membrane protein</topology>
    </subcellularLocation>
</comment>
<evidence type="ECO:0000256" key="1">
    <source>
        <dbReference type="ARBA" id="ARBA00004651"/>
    </source>
</evidence>
<dbReference type="Proteomes" id="UP001500782">
    <property type="component" value="Unassembled WGS sequence"/>
</dbReference>
<evidence type="ECO:0000256" key="3">
    <source>
        <dbReference type="ARBA" id="ARBA00022692"/>
    </source>
</evidence>
<accession>A0ABN0W5K4</accession>
<evidence type="ECO:0000256" key="2">
    <source>
        <dbReference type="ARBA" id="ARBA00022475"/>
    </source>
</evidence>
<keyword evidence="5 6" id="KW-0472">Membrane</keyword>
<dbReference type="PANTHER" id="PTHR30086">
    <property type="entry name" value="ARGININE EXPORTER PROTEIN ARGO"/>
    <property type="match status" value="1"/>
</dbReference>
<comment type="caution">
    <text evidence="7">The sequence shown here is derived from an EMBL/GenBank/DDBJ whole genome shotgun (WGS) entry which is preliminary data.</text>
</comment>
<feature type="transmembrane region" description="Helical" evidence="6">
    <location>
        <begin position="39"/>
        <end position="59"/>
    </location>
</feature>
<keyword evidence="8" id="KW-1185">Reference proteome</keyword>
<feature type="transmembrane region" description="Helical" evidence="6">
    <location>
        <begin position="146"/>
        <end position="167"/>
    </location>
</feature>
<keyword evidence="4 6" id="KW-1133">Transmembrane helix</keyword>
<reference evidence="7 8" key="1">
    <citation type="journal article" date="2019" name="Int. J. Syst. Evol. Microbiol.">
        <title>The Global Catalogue of Microorganisms (GCM) 10K type strain sequencing project: providing services to taxonomists for standard genome sequencing and annotation.</title>
        <authorList>
            <consortium name="The Broad Institute Genomics Platform"/>
            <consortium name="The Broad Institute Genome Sequencing Center for Infectious Disease"/>
            <person name="Wu L."/>
            <person name="Ma J."/>
        </authorList>
    </citation>
    <scope>NUCLEOTIDE SEQUENCE [LARGE SCALE GENOMIC DNA]</scope>
    <source>
        <strain evidence="7 8">JCM 9731</strain>
    </source>
</reference>
<evidence type="ECO:0000313" key="7">
    <source>
        <dbReference type="EMBL" id="GAA0325920.1"/>
    </source>
</evidence>
<protein>
    <submittedName>
        <fullName evidence="7">LysE family transporter</fullName>
    </submittedName>
</protein>
<dbReference type="EMBL" id="BAAADJ010000017">
    <property type="protein sequence ID" value="GAA0325920.1"/>
    <property type="molecule type" value="Genomic_DNA"/>
</dbReference>
<name>A0ABN0W5K4_9BACI</name>
<dbReference type="InterPro" id="IPR001123">
    <property type="entry name" value="LeuE-type"/>
</dbReference>
<dbReference type="RefSeq" id="WP_343797923.1">
    <property type="nucleotide sequence ID" value="NZ_BAAADJ010000017.1"/>
</dbReference>
<gene>
    <name evidence="7" type="ORF">GCM10008967_15620</name>
</gene>
<organism evidence="7 8">
    <name type="scientific">Bacillus carboniphilus</name>
    <dbReference type="NCBI Taxonomy" id="86663"/>
    <lineage>
        <taxon>Bacteria</taxon>
        <taxon>Bacillati</taxon>
        <taxon>Bacillota</taxon>
        <taxon>Bacilli</taxon>
        <taxon>Bacillales</taxon>
        <taxon>Bacillaceae</taxon>
        <taxon>Bacillus</taxon>
    </lineage>
</organism>
<dbReference type="Pfam" id="PF01810">
    <property type="entry name" value="LysE"/>
    <property type="match status" value="1"/>
</dbReference>
<keyword evidence="3 6" id="KW-0812">Transmembrane</keyword>
<proteinExistence type="predicted"/>
<feature type="transmembrane region" description="Helical" evidence="6">
    <location>
        <begin position="71"/>
        <end position="89"/>
    </location>
</feature>
<evidence type="ECO:0000256" key="5">
    <source>
        <dbReference type="ARBA" id="ARBA00023136"/>
    </source>
</evidence>
<feature type="transmembrane region" description="Helical" evidence="6">
    <location>
        <begin position="109"/>
        <end position="134"/>
    </location>
</feature>
<evidence type="ECO:0000313" key="8">
    <source>
        <dbReference type="Proteomes" id="UP001500782"/>
    </source>
</evidence>
<evidence type="ECO:0000256" key="4">
    <source>
        <dbReference type="ARBA" id="ARBA00022989"/>
    </source>
</evidence>
<feature type="transmembrane region" description="Helical" evidence="6">
    <location>
        <begin position="179"/>
        <end position="200"/>
    </location>
</feature>
<keyword evidence="2" id="KW-1003">Cell membrane</keyword>
<sequence>MSVFLSYIILGLSLAAPIGPINSAQLDRGIKYGFFHSWFIGLGAMTADAIYMILVYVGVVNFLDTPFMQTFLWLFGFFVLVYTGIESLIGGESSVAGNIRNKEPVLKSFISGFLLSISNPLTIMFWLGIYGSVLAKTATSFSTNELWLYSAAVLAGVMLWDVTMAGVSSFFRNVLNIKMLTFISRLSGLSLIAFGFYFGYQALKVIL</sequence>